<dbReference type="InterPro" id="IPR035906">
    <property type="entry name" value="MetI-like_sf"/>
</dbReference>
<comment type="similarity">
    <text evidence="7">Belongs to the binding-protein-dependent transport system permease family.</text>
</comment>
<dbReference type="PANTHER" id="PTHR43386">
    <property type="entry name" value="OLIGOPEPTIDE TRANSPORT SYSTEM PERMEASE PROTEIN APPC"/>
    <property type="match status" value="1"/>
</dbReference>
<evidence type="ECO:0000259" key="8">
    <source>
        <dbReference type="PROSITE" id="PS50928"/>
    </source>
</evidence>
<dbReference type="STRING" id="36842.SAMN02194393_03266"/>
<feature type="transmembrane region" description="Helical" evidence="7">
    <location>
        <begin position="76"/>
        <end position="101"/>
    </location>
</feature>
<dbReference type="GO" id="GO:0005886">
    <property type="term" value="C:plasma membrane"/>
    <property type="evidence" value="ECO:0007669"/>
    <property type="project" value="UniProtKB-SubCell"/>
</dbReference>
<dbReference type="GO" id="GO:0055085">
    <property type="term" value="P:transmembrane transport"/>
    <property type="evidence" value="ECO:0007669"/>
    <property type="project" value="InterPro"/>
</dbReference>
<feature type="domain" description="ABC transmembrane type-1" evidence="8">
    <location>
        <begin position="74"/>
        <end position="267"/>
    </location>
</feature>
<evidence type="ECO:0000313" key="10">
    <source>
        <dbReference type="Proteomes" id="UP000190285"/>
    </source>
</evidence>
<evidence type="ECO:0000256" key="2">
    <source>
        <dbReference type="ARBA" id="ARBA00022448"/>
    </source>
</evidence>
<dbReference type="InterPro" id="IPR050366">
    <property type="entry name" value="BP-dependent_transpt_permease"/>
</dbReference>
<keyword evidence="6 7" id="KW-0472">Membrane</keyword>
<dbReference type="EMBL" id="FUZT01000008">
    <property type="protein sequence ID" value="SKC79198.1"/>
    <property type="molecule type" value="Genomic_DNA"/>
</dbReference>
<evidence type="ECO:0000256" key="1">
    <source>
        <dbReference type="ARBA" id="ARBA00004651"/>
    </source>
</evidence>
<accession>A0A1T5LUF4</accession>
<reference evidence="9 10" key="1">
    <citation type="submission" date="2017-02" db="EMBL/GenBank/DDBJ databases">
        <authorList>
            <person name="Peterson S.W."/>
        </authorList>
    </citation>
    <scope>NUCLEOTIDE SEQUENCE [LARGE SCALE GENOMIC DNA]</scope>
    <source>
        <strain evidence="9 10">M1</strain>
    </source>
</reference>
<keyword evidence="3" id="KW-1003">Cell membrane</keyword>
<gene>
    <name evidence="9" type="ORF">SAMN02194393_03266</name>
</gene>
<feature type="transmembrane region" description="Helical" evidence="7">
    <location>
        <begin position="113"/>
        <end position="133"/>
    </location>
</feature>
<keyword evidence="4 7" id="KW-0812">Transmembrane</keyword>
<proteinExistence type="inferred from homology"/>
<feature type="transmembrane region" description="Helical" evidence="7">
    <location>
        <begin position="247"/>
        <end position="267"/>
    </location>
</feature>
<organism evidence="9 10">
    <name type="scientific">Maledivibacter halophilus</name>
    <dbReference type="NCBI Taxonomy" id="36842"/>
    <lineage>
        <taxon>Bacteria</taxon>
        <taxon>Bacillati</taxon>
        <taxon>Bacillota</taxon>
        <taxon>Clostridia</taxon>
        <taxon>Peptostreptococcales</taxon>
        <taxon>Caminicellaceae</taxon>
        <taxon>Maledivibacter</taxon>
    </lineage>
</organism>
<dbReference type="OrthoDB" id="9783218at2"/>
<dbReference type="SUPFAM" id="SSF161098">
    <property type="entry name" value="MetI-like"/>
    <property type="match status" value="1"/>
</dbReference>
<dbReference type="Proteomes" id="UP000190285">
    <property type="component" value="Unassembled WGS sequence"/>
</dbReference>
<keyword evidence="10" id="KW-1185">Reference proteome</keyword>
<name>A0A1T5LUF4_9FIRM</name>
<dbReference type="PANTHER" id="PTHR43386:SF1">
    <property type="entry name" value="D,D-DIPEPTIDE TRANSPORT SYSTEM PERMEASE PROTEIN DDPC-RELATED"/>
    <property type="match status" value="1"/>
</dbReference>
<dbReference type="InterPro" id="IPR000515">
    <property type="entry name" value="MetI-like"/>
</dbReference>
<keyword evidence="5 7" id="KW-1133">Transmembrane helix</keyword>
<dbReference type="CDD" id="cd06261">
    <property type="entry name" value="TM_PBP2"/>
    <property type="match status" value="1"/>
</dbReference>
<dbReference type="PROSITE" id="PS50928">
    <property type="entry name" value="ABC_TM1"/>
    <property type="match status" value="1"/>
</dbReference>
<dbReference type="Gene3D" id="1.10.3720.10">
    <property type="entry name" value="MetI-like"/>
    <property type="match status" value="1"/>
</dbReference>
<sequence>MKRIIKIIKNFSVLGKLAFIVLILIFILSILGPQLSKHSHDLPSGDSLEEPSKNHKLGTDGLGIDILAQICNGGRISIIISFGVAVLACSIGSFIGILSGYKGGAIDYILMRFTDMMIVLPQLPTMIVLGAFFGPSIKNIIIVLSLFSWTPIARITRSRVLTLMEEDYIKLSKGYGGSFKYIYINHIQRDLFPIIMLGFIRTIGKAVVTEASLSFLGLGDPTSKSWGLILNRAMDFKGIYFTSYWKWWVLSPLLAIILVVLSVSLIGREMESRFDFKM</sequence>
<evidence type="ECO:0000313" key="9">
    <source>
        <dbReference type="EMBL" id="SKC79198.1"/>
    </source>
</evidence>
<evidence type="ECO:0000256" key="7">
    <source>
        <dbReference type="RuleBase" id="RU363032"/>
    </source>
</evidence>
<comment type="subcellular location">
    <subcellularLocation>
        <location evidence="1 7">Cell membrane</location>
        <topology evidence="1 7">Multi-pass membrane protein</topology>
    </subcellularLocation>
</comment>
<evidence type="ECO:0000256" key="5">
    <source>
        <dbReference type="ARBA" id="ARBA00022989"/>
    </source>
</evidence>
<feature type="transmembrane region" description="Helical" evidence="7">
    <location>
        <begin position="12"/>
        <end position="32"/>
    </location>
</feature>
<dbReference type="AlphaFoldDB" id="A0A1T5LUF4"/>
<protein>
    <submittedName>
        <fullName evidence="9">Peptide/nickel transport system permease protein</fullName>
    </submittedName>
</protein>
<dbReference type="RefSeq" id="WP_079493040.1">
    <property type="nucleotide sequence ID" value="NZ_FUZT01000008.1"/>
</dbReference>
<evidence type="ECO:0000256" key="3">
    <source>
        <dbReference type="ARBA" id="ARBA00022475"/>
    </source>
</evidence>
<evidence type="ECO:0000256" key="6">
    <source>
        <dbReference type="ARBA" id="ARBA00023136"/>
    </source>
</evidence>
<dbReference type="Pfam" id="PF00528">
    <property type="entry name" value="BPD_transp_1"/>
    <property type="match status" value="1"/>
</dbReference>
<keyword evidence="2 7" id="KW-0813">Transport</keyword>
<evidence type="ECO:0000256" key="4">
    <source>
        <dbReference type="ARBA" id="ARBA00022692"/>
    </source>
</evidence>